<feature type="transmembrane region" description="Helical" evidence="2">
    <location>
        <begin position="132"/>
        <end position="152"/>
    </location>
</feature>
<feature type="transmembrane region" description="Helical" evidence="2">
    <location>
        <begin position="36"/>
        <end position="55"/>
    </location>
</feature>
<sequence>MGNMAVYIDLVFLVNVLIDGILLWLTAWLGKRRMPWWRMALSSGTGAMYVVMMFVPELGFMYTFVVKAALSLAMIGIAFGFGSLQGFLRQLGYFYLVNFAAAGGIIGIHYLLQSSGDLWNGILYTASGGFSFRLRIGFWFTAGTLLLVLGLFKRLHTARTDRQRLESYIGTVTVEIGEVRISCPGLLDTGNRLCDPLTRTPVLVMEAALWEEHLPASWKGRLSRDGADQLLLESDGQSYVWRDRLRLVPYRGVNRAASFMLALKPDQVTVTMDGQERVTARALIGLDGGTLSAEGAYRAVIHPDLAQPEAGAPAGTGPNFLKEVPR</sequence>
<accession>A0A5J5GJB8</accession>
<keyword evidence="2" id="KW-0812">Transmembrane</keyword>
<dbReference type="InterPro" id="IPR005081">
    <property type="entry name" value="SpoIIGA"/>
</dbReference>
<reference evidence="3 4" key="1">
    <citation type="submission" date="2019-09" db="EMBL/GenBank/DDBJ databases">
        <title>Bacillus ochoae sp. nov., Paenibacillus whitsoniae sp. nov., Paenibacillus spiritus sp. nov. Isolated from the Mars Exploration Rover during spacecraft assembly.</title>
        <authorList>
            <person name="Seuylemezian A."/>
            <person name="Vaishampayan P."/>
        </authorList>
    </citation>
    <scope>NUCLEOTIDE SEQUENCE [LARGE SCALE GENOMIC DNA]</scope>
    <source>
        <strain evidence="3 4">MER_111</strain>
    </source>
</reference>
<organism evidence="3 4">
    <name type="scientific">Paenibacillus spiritus</name>
    <dbReference type="NCBI Taxonomy" id="2496557"/>
    <lineage>
        <taxon>Bacteria</taxon>
        <taxon>Bacillati</taxon>
        <taxon>Bacillota</taxon>
        <taxon>Bacilli</taxon>
        <taxon>Bacillales</taxon>
        <taxon>Paenibacillaceae</taxon>
        <taxon>Paenibacillus</taxon>
    </lineage>
</organism>
<dbReference type="GO" id="GO:0004190">
    <property type="term" value="F:aspartic-type endopeptidase activity"/>
    <property type="evidence" value="ECO:0007669"/>
    <property type="project" value="InterPro"/>
</dbReference>
<evidence type="ECO:0000313" key="3">
    <source>
        <dbReference type="EMBL" id="KAA9007594.1"/>
    </source>
</evidence>
<feature type="active site" evidence="1">
    <location>
        <position position="188"/>
    </location>
</feature>
<comment type="caution">
    <text evidence="3">The sequence shown here is derived from an EMBL/GenBank/DDBJ whole genome shotgun (WGS) entry which is preliminary data.</text>
</comment>
<dbReference type="GO" id="GO:0030436">
    <property type="term" value="P:asexual sporulation"/>
    <property type="evidence" value="ECO:0007669"/>
    <property type="project" value="InterPro"/>
</dbReference>
<proteinExistence type="predicted"/>
<dbReference type="Proteomes" id="UP000367750">
    <property type="component" value="Unassembled WGS sequence"/>
</dbReference>
<evidence type="ECO:0000256" key="2">
    <source>
        <dbReference type="SAM" id="Phobius"/>
    </source>
</evidence>
<keyword evidence="2" id="KW-0472">Membrane</keyword>
<evidence type="ECO:0000256" key="1">
    <source>
        <dbReference type="PIRSR" id="PIRSR018571-1"/>
    </source>
</evidence>
<keyword evidence="2" id="KW-1133">Transmembrane helix</keyword>
<dbReference type="Pfam" id="PF03419">
    <property type="entry name" value="Peptidase_U4"/>
    <property type="match status" value="1"/>
</dbReference>
<dbReference type="OrthoDB" id="2690199at2"/>
<feature type="transmembrane region" description="Helical" evidence="2">
    <location>
        <begin position="93"/>
        <end position="112"/>
    </location>
</feature>
<evidence type="ECO:0000313" key="4">
    <source>
        <dbReference type="Proteomes" id="UP000367750"/>
    </source>
</evidence>
<protein>
    <submittedName>
        <fullName evidence="3">Sigma-E processing peptidase SpoIIGA</fullName>
    </submittedName>
</protein>
<dbReference type="PIRSF" id="PIRSF018571">
    <property type="entry name" value="SpoIIGA"/>
    <property type="match status" value="1"/>
</dbReference>
<dbReference type="GO" id="GO:0006508">
    <property type="term" value="P:proteolysis"/>
    <property type="evidence" value="ECO:0007669"/>
    <property type="project" value="InterPro"/>
</dbReference>
<dbReference type="NCBIfam" id="TIGR02854">
    <property type="entry name" value="spore_II_GA"/>
    <property type="match status" value="1"/>
</dbReference>
<gene>
    <name evidence="3" type="primary">spoIIGA</name>
    <name evidence="3" type="ORF">F4V43_03665</name>
</gene>
<feature type="transmembrane region" description="Helical" evidence="2">
    <location>
        <begin position="61"/>
        <end position="81"/>
    </location>
</feature>
<name>A0A5J5GJB8_9BACL</name>
<dbReference type="EMBL" id="VYKK01000004">
    <property type="protein sequence ID" value="KAA9007594.1"/>
    <property type="molecule type" value="Genomic_DNA"/>
</dbReference>
<keyword evidence="4" id="KW-1185">Reference proteome</keyword>
<feature type="transmembrane region" description="Helical" evidence="2">
    <location>
        <begin position="6"/>
        <end position="29"/>
    </location>
</feature>
<dbReference type="AlphaFoldDB" id="A0A5J5GJB8"/>